<keyword evidence="5 12" id="KW-0418">Kinase</keyword>
<dbReference type="CDD" id="cd00088">
    <property type="entry name" value="HPT"/>
    <property type="match status" value="1"/>
</dbReference>
<evidence type="ECO:0000256" key="1">
    <source>
        <dbReference type="ARBA" id="ARBA00000085"/>
    </source>
</evidence>
<proteinExistence type="predicted"/>
<dbReference type="InterPro" id="IPR008207">
    <property type="entry name" value="Sig_transdc_His_kin_Hpt_dom"/>
</dbReference>
<dbReference type="SUPFAM" id="SSF47226">
    <property type="entry name" value="Histidine-containing phosphotransfer domain, HPT domain"/>
    <property type="match status" value="1"/>
</dbReference>
<dbReference type="GO" id="GO:0000155">
    <property type="term" value="F:phosphorelay sensor kinase activity"/>
    <property type="evidence" value="ECO:0007669"/>
    <property type="project" value="UniProtKB-ARBA"/>
</dbReference>
<gene>
    <name evidence="12" type="ORF">SAMN05660337_1898</name>
</gene>
<dbReference type="InterPro" id="IPR051315">
    <property type="entry name" value="Bact_Chemotaxis_CheA"/>
</dbReference>
<dbReference type="Pfam" id="PF02518">
    <property type="entry name" value="HATPase_c"/>
    <property type="match status" value="1"/>
</dbReference>
<dbReference type="Gene3D" id="1.20.120.160">
    <property type="entry name" value="HPT domain"/>
    <property type="match status" value="1"/>
</dbReference>
<feature type="domain" description="Histidine kinase" evidence="8">
    <location>
        <begin position="279"/>
        <end position="479"/>
    </location>
</feature>
<dbReference type="SMART" id="SM00260">
    <property type="entry name" value="CheW"/>
    <property type="match status" value="1"/>
</dbReference>
<evidence type="ECO:0000256" key="3">
    <source>
        <dbReference type="ARBA" id="ARBA00022553"/>
    </source>
</evidence>
<evidence type="ECO:0000259" key="11">
    <source>
        <dbReference type="PROSITE" id="PS50894"/>
    </source>
</evidence>
<dbReference type="PROSITE" id="PS50110">
    <property type="entry name" value="RESPONSE_REGULATORY"/>
    <property type="match status" value="1"/>
</dbReference>
<dbReference type="Pfam" id="PF00072">
    <property type="entry name" value="Response_reg"/>
    <property type="match status" value="1"/>
</dbReference>
<dbReference type="InterPro" id="IPR036641">
    <property type="entry name" value="HPT_dom_sf"/>
</dbReference>
<comment type="catalytic activity">
    <reaction evidence="1">
        <text>ATP + protein L-histidine = ADP + protein N-phospho-L-histidine.</text>
        <dbReference type="EC" id="2.7.13.3"/>
    </reaction>
</comment>
<dbReference type="Gene3D" id="3.40.50.2300">
    <property type="match status" value="1"/>
</dbReference>
<evidence type="ECO:0000256" key="2">
    <source>
        <dbReference type="ARBA" id="ARBA00012438"/>
    </source>
</evidence>
<dbReference type="Pfam" id="PF01627">
    <property type="entry name" value="Hpt"/>
    <property type="match status" value="1"/>
</dbReference>
<evidence type="ECO:0000313" key="13">
    <source>
        <dbReference type="Proteomes" id="UP000199053"/>
    </source>
</evidence>
<dbReference type="AlphaFoldDB" id="A0A1G9GW93"/>
<keyword evidence="3 7" id="KW-0597">Phosphoprotein</keyword>
<dbReference type="STRING" id="246191.SAMN05660337_1898"/>
<dbReference type="GO" id="GO:0006935">
    <property type="term" value="P:chemotaxis"/>
    <property type="evidence" value="ECO:0007669"/>
    <property type="project" value="InterPro"/>
</dbReference>
<evidence type="ECO:0000256" key="6">
    <source>
        <dbReference type="PROSITE-ProRule" id="PRU00110"/>
    </source>
</evidence>
<dbReference type="PANTHER" id="PTHR43395">
    <property type="entry name" value="SENSOR HISTIDINE KINASE CHEA"/>
    <property type="match status" value="1"/>
</dbReference>
<accession>A0A1G9GW93</accession>
<feature type="domain" description="Response regulatory" evidence="9">
    <location>
        <begin position="636"/>
        <end position="752"/>
    </location>
</feature>
<dbReference type="Gene3D" id="3.30.565.10">
    <property type="entry name" value="Histidine kinase-like ATPase, C-terminal domain"/>
    <property type="match status" value="1"/>
</dbReference>
<dbReference type="PROSITE" id="PS50109">
    <property type="entry name" value="HIS_KIN"/>
    <property type="match status" value="1"/>
</dbReference>
<dbReference type="SMART" id="SM00387">
    <property type="entry name" value="HATPase_c"/>
    <property type="match status" value="1"/>
</dbReference>
<dbReference type="InterPro" id="IPR001789">
    <property type="entry name" value="Sig_transdc_resp-reg_receiver"/>
</dbReference>
<feature type="modified residue" description="4-aspartylphosphate" evidence="7">
    <location>
        <position position="685"/>
    </location>
</feature>
<dbReference type="FunFam" id="3.30.565.10:FF:000016">
    <property type="entry name" value="Chemotaxis protein CheA, putative"/>
    <property type="match status" value="1"/>
</dbReference>
<dbReference type="SUPFAM" id="SSF52172">
    <property type="entry name" value="CheY-like"/>
    <property type="match status" value="1"/>
</dbReference>
<dbReference type="InterPro" id="IPR005467">
    <property type="entry name" value="His_kinase_dom"/>
</dbReference>
<evidence type="ECO:0000259" key="9">
    <source>
        <dbReference type="PROSITE" id="PS50110"/>
    </source>
</evidence>
<dbReference type="PANTHER" id="PTHR43395:SF1">
    <property type="entry name" value="CHEMOTAXIS PROTEIN CHEA"/>
    <property type="match status" value="1"/>
</dbReference>
<evidence type="ECO:0000313" key="12">
    <source>
        <dbReference type="EMBL" id="SDL04852.1"/>
    </source>
</evidence>
<reference evidence="13" key="1">
    <citation type="submission" date="2016-10" db="EMBL/GenBank/DDBJ databases">
        <authorList>
            <person name="Varghese N."/>
            <person name="Submissions S."/>
        </authorList>
    </citation>
    <scope>NUCLEOTIDE SEQUENCE [LARGE SCALE GENOMIC DNA]</scope>
    <source>
        <strain evidence="13">DSM 16995</strain>
    </source>
</reference>
<dbReference type="PROSITE" id="PS50894">
    <property type="entry name" value="HPT"/>
    <property type="match status" value="1"/>
</dbReference>
<organism evidence="12 13">
    <name type="scientific">Maridesulfovibrio ferrireducens</name>
    <dbReference type="NCBI Taxonomy" id="246191"/>
    <lineage>
        <taxon>Bacteria</taxon>
        <taxon>Pseudomonadati</taxon>
        <taxon>Thermodesulfobacteriota</taxon>
        <taxon>Desulfovibrionia</taxon>
        <taxon>Desulfovibrionales</taxon>
        <taxon>Desulfovibrionaceae</taxon>
        <taxon>Maridesulfovibrio</taxon>
    </lineage>
</organism>
<name>A0A1G9GW93_9BACT</name>
<dbReference type="SMART" id="SM00073">
    <property type="entry name" value="HPT"/>
    <property type="match status" value="1"/>
</dbReference>
<dbReference type="RefSeq" id="WP_092160502.1">
    <property type="nucleotide sequence ID" value="NZ_FNGA01000003.1"/>
</dbReference>
<dbReference type="InterPro" id="IPR011006">
    <property type="entry name" value="CheY-like_superfamily"/>
</dbReference>
<dbReference type="EMBL" id="FNGA01000003">
    <property type="protein sequence ID" value="SDL04852.1"/>
    <property type="molecule type" value="Genomic_DNA"/>
</dbReference>
<dbReference type="PRINTS" id="PR00344">
    <property type="entry name" value="BCTRLSENSOR"/>
</dbReference>
<evidence type="ECO:0000256" key="5">
    <source>
        <dbReference type="ARBA" id="ARBA00022777"/>
    </source>
</evidence>
<dbReference type="Gene3D" id="2.30.30.40">
    <property type="entry name" value="SH3 Domains"/>
    <property type="match status" value="1"/>
</dbReference>
<sequence length="753" mass="82168">MSKIDGDLRERLLGAFRGECRERLQVLSSDFMKLEKGGDPKGLALLIESSYREVHSLKGAARAVGLGAVERFCQTLESFFSVLKKSGFIPSKDVAGSMIGWLDILEDLIHKEDSSEASLSSAPVVVALAKMKEFTESPALISCLVNSHNSESKSEVVTKRDPDSSCDLAEITATPARMSMTETVRISSSFLTGLLLQTEDLLSSRNSQKLRAQETDDLNSKFSEFSKFFKEIIAEKKSSSDENEASFYLKMEKNVESFSKRLGQLASVSHKAHWELSSKVDTLLSEFKSSMLLPFSSLLDDFPRIVRTLSAETGKQCEFKVSGDNVRIDRRVLDMFHDPLMHMVRNSIGHGIETPKDRLAKGKPSAGKMFIDITQTERDVVKIVIGDDGRGIDSEKIKGLALKQGLFSKEEASELDRRSVLELIFLSGMSTSDIITDISGRGLGMAIVRDAVESLGGSVAVTSVLGQGVRFVLNIPVALTSFRGIVVESCGQKFVVPKSGVRKVVLVRQEDIQSVSSRESIIYSDRPIPIISLSDVLELDSGKVEKNTFPAFIMGEGVKTVAVSMDELYGEQDVMAKAMGPLLKRVRNVSGFSVLGSGRLVPILHAPDMIRTALGVSSGAKAQTFSHQKGEKKVKTILVAEDSITSRTLLKNVLEAAGYRVLTAVDGLDALNKIKAELPDLLVTDVEMPHMDGFTLTSEVRKMSSSANLPIVLVTSLGSQEHREKGVEAGADAYIIKSSFDQGNLLEVIQRLA</sequence>
<evidence type="ECO:0000256" key="4">
    <source>
        <dbReference type="ARBA" id="ARBA00022679"/>
    </source>
</evidence>
<dbReference type="PROSITE" id="PS50851">
    <property type="entry name" value="CHEW"/>
    <property type="match status" value="1"/>
</dbReference>
<dbReference type="SUPFAM" id="SSF55874">
    <property type="entry name" value="ATPase domain of HSP90 chaperone/DNA topoisomerase II/histidine kinase"/>
    <property type="match status" value="1"/>
</dbReference>
<keyword evidence="4" id="KW-0808">Transferase</keyword>
<dbReference type="OrthoDB" id="9803176at2"/>
<evidence type="ECO:0000259" key="8">
    <source>
        <dbReference type="PROSITE" id="PS50109"/>
    </source>
</evidence>
<evidence type="ECO:0000256" key="7">
    <source>
        <dbReference type="PROSITE-ProRule" id="PRU00169"/>
    </source>
</evidence>
<dbReference type="InterPro" id="IPR036061">
    <property type="entry name" value="CheW-like_dom_sf"/>
</dbReference>
<keyword evidence="13" id="KW-1185">Reference proteome</keyword>
<feature type="modified residue" description="Phosphohistidine" evidence="6">
    <location>
        <position position="55"/>
    </location>
</feature>
<evidence type="ECO:0000259" key="10">
    <source>
        <dbReference type="PROSITE" id="PS50851"/>
    </source>
</evidence>
<protein>
    <recommendedName>
        <fullName evidence="2">histidine kinase</fullName>
        <ecNumber evidence="2">2.7.13.3</ecNumber>
    </recommendedName>
</protein>
<dbReference type="SUPFAM" id="SSF50341">
    <property type="entry name" value="CheW-like"/>
    <property type="match status" value="1"/>
</dbReference>
<dbReference type="SMART" id="SM00448">
    <property type="entry name" value="REC"/>
    <property type="match status" value="1"/>
</dbReference>
<dbReference type="InterPro" id="IPR003594">
    <property type="entry name" value="HATPase_dom"/>
</dbReference>
<feature type="domain" description="HPt" evidence="11">
    <location>
        <begin position="5"/>
        <end position="122"/>
    </location>
</feature>
<dbReference type="EC" id="2.7.13.3" evidence="2"/>
<dbReference type="Pfam" id="PF01584">
    <property type="entry name" value="CheW"/>
    <property type="match status" value="1"/>
</dbReference>
<dbReference type="InterPro" id="IPR004358">
    <property type="entry name" value="Sig_transdc_His_kin-like_C"/>
</dbReference>
<dbReference type="InterPro" id="IPR002545">
    <property type="entry name" value="CheW-lke_dom"/>
</dbReference>
<dbReference type="Proteomes" id="UP000199053">
    <property type="component" value="Unassembled WGS sequence"/>
</dbReference>
<feature type="domain" description="CheW-like" evidence="10">
    <location>
        <begin position="481"/>
        <end position="615"/>
    </location>
</feature>
<dbReference type="InterPro" id="IPR036890">
    <property type="entry name" value="HATPase_C_sf"/>
</dbReference>